<feature type="compositionally biased region" description="Basic and acidic residues" evidence="1">
    <location>
        <begin position="10"/>
        <end position="19"/>
    </location>
</feature>
<name>A0AAV7UEL2_PLEWA</name>
<reference evidence="2" key="1">
    <citation type="journal article" date="2022" name="bioRxiv">
        <title>Sequencing and chromosome-scale assembly of the giantPleurodeles waltlgenome.</title>
        <authorList>
            <person name="Brown T."/>
            <person name="Elewa A."/>
            <person name="Iarovenko S."/>
            <person name="Subramanian E."/>
            <person name="Araus A.J."/>
            <person name="Petzold A."/>
            <person name="Susuki M."/>
            <person name="Suzuki K.-i.T."/>
            <person name="Hayashi T."/>
            <person name="Toyoda A."/>
            <person name="Oliveira C."/>
            <person name="Osipova E."/>
            <person name="Leigh N.D."/>
            <person name="Simon A."/>
            <person name="Yun M.H."/>
        </authorList>
    </citation>
    <scope>NUCLEOTIDE SEQUENCE</scope>
    <source>
        <strain evidence="2">20211129_DDA</strain>
        <tissue evidence="2">Liver</tissue>
    </source>
</reference>
<accession>A0AAV7UEL2</accession>
<dbReference type="AlphaFoldDB" id="A0AAV7UEL2"/>
<sequence length="98" mass="11021">MHAHLLVQKKPCDPEDKQAVPDLPVASAPRRIQVQGEKLQQRCGEENLVAAMRRRKIRSRKAAEAAQRTKPAARLQNARVASESARVMKNRLRAQHAP</sequence>
<feature type="region of interest" description="Disordered" evidence="1">
    <location>
        <begin position="63"/>
        <end position="84"/>
    </location>
</feature>
<comment type="caution">
    <text evidence="2">The sequence shown here is derived from an EMBL/GenBank/DDBJ whole genome shotgun (WGS) entry which is preliminary data.</text>
</comment>
<dbReference type="EMBL" id="JANPWB010000005">
    <property type="protein sequence ID" value="KAJ1187405.1"/>
    <property type="molecule type" value="Genomic_DNA"/>
</dbReference>
<evidence type="ECO:0000313" key="2">
    <source>
        <dbReference type="EMBL" id="KAJ1187405.1"/>
    </source>
</evidence>
<feature type="region of interest" description="Disordered" evidence="1">
    <location>
        <begin position="1"/>
        <end position="27"/>
    </location>
</feature>
<evidence type="ECO:0000256" key="1">
    <source>
        <dbReference type="SAM" id="MobiDB-lite"/>
    </source>
</evidence>
<organism evidence="2 3">
    <name type="scientific">Pleurodeles waltl</name>
    <name type="common">Iberian ribbed newt</name>
    <dbReference type="NCBI Taxonomy" id="8319"/>
    <lineage>
        <taxon>Eukaryota</taxon>
        <taxon>Metazoa</taxon>
        <taxon>Chordata</taxon>
        <taxon>Craniata</taxon>
        <taxon>Vertebrata</taxon>
        <taxon>Euteleostomi</taxon>
        <taxon>Amphibia</taxon>
        <taxon>Batrachia</taxon>
        <taxon>Caudata</taxon>
        <taxon>Salamandroidea</taxon>
        <taxon>Salamandridae</taxon>
        <taxon>Pleurodelinae</taxon>
        <taxon>Pleurodeles</taxon>
    </lineage>
</organism>
<protein>
    <submittedName>
        <fullName evidence="2">Uncharacterized protein</fullName>
    </submittedName>
</protein>
<evidence type="ECO:0000313" key="3">
    <source>
        <dbReference type="Proteomes" id="UP001066276"/>
    </source>
</evidence>
<gene>
    <name evidence="2" type="ORF">NDU88_004181</name>
</gene>
<proteinExistence type="predicted"/>
<dbReference type="Proteomes" id="UP001066276">
    <property type="component" value="Chromosome 3_1"/>
</dbReference>
<keyword evidence="3" id="KW-1185">Reference proteome</keyword>